<dbReference type="InterPro" id="IPR011162">
    <property type="entry name" value="MHC_I/II-like_Ag-recog"/>
</dbReference>
<protein>
    <submittedName>
        <fullName evidence="11">HA1F protein</fullName>
    </submittedName>
</protein>
<evidence type="ECO:0000256" key="5">
    <source>
        <dbReference type="ARBA" id="ARBA00022859"/>
    </source>
</evidence>
<dbReference type="AlphaFoldDB" id="A0A7L1H2Z7"/>
<name>A0A7L1H2Z7_9PICI</name>
<keyword evidence="2" id="KW-0490">MHC I</keyword>
<keyword evidence="12" id="KW-1185">Reference proteome</keyword>
<gene>
    <name evidence="11" type="primary">Ha1f_2</name>
    <name evidence="11" type="ORF">INDMAC_R15190</name>
</gene>
<keyword evidence="6" id="KW-1133">Transmembrane helix</keyword>
<sequence length="77" mass="8967">SLRYFQVAVAEPSWGLPQFVDVGYVDGVPISWYDSETRRVEPKAEWMKANLDQQYWDDETQIGQSNQEVDRVNLDTV</sequence>
<keyword evidence="4" id="KW-0732">Signal</keyword>
<comment type="subcellular location">
    <subcellularLocation>
        <location evidence="1">Membrane</location>
        <topology evidence="1">Single-pass type I membrane protein</topology>
    </subcellularLocation>
</comment>
<evidence type="ECO:0000256" key="2">
    <source>
        <dbReference type="ARBA" id="ARBA00022451"/>
    </source>
</evidence>
<evidence type="ECO:0000256" key="3">
    <source>
        <dbReference type="ARBA" id="ARBA00022692"/>
    </source>
</evidence>
<dbReference type="PANTHER" id="PTHR16675:SF242">
    <property type="entry name" value="MAJOR HISTOCOMPATIBILITY COMPLEX CLASS I-RELATED GENE PROTEIN"/>
    <property type="match status" value="1"/>
</dbReference>
<dbReference type="PANTHER" id="PTHR16675">
    <property type="entry name" value="MHC CLASS I-RELATED"/>
    <property type="match status" value="1"/>
</dbReference>
<evidence type="ECO:0000256" key="4">
    <source>
        <dbReference type="ARBA" id="ARBA00022729"/>
    </source>
</evidence>
<dbReference type="GO" id="GO:0005615">
    <property type="term" value="C:extracellular space"/>
    <property type="evidence" value="ECO:0007669"/>
    <property type="project" value="TreeGrafter"/>
</dbReference>
<evidence type="ECO:0000256" key="8">
    <source>
        <dbReference type="ARBA" id="ARBA00023157"/>
    </source>
</evidence>
<accession>A0A7L1H2Z7</accession>
<feature type="non-terminal residue" evidence="11">
    <location>
        <position position="77"/>
    </location>
</feature>
<keyword evidence="3" id="KW-0812">Transmembrane</keyword>
<dbReference type="SUPFAM" id="SSF54452">
    <property type="entry name" value="MHC antigen-recognition domain"/>
    <property type="match status" value="1"/>
</dbReference>
<dbReference type="Gene3D" id="3.30.500.10">
    <property type="entry name" value="MHC class I-like antigen recognition-like"/>
    <property type="match status" value="1"/>
</dbReference>
<dbReference type="InterPro" id="IPR011161">
    <property type="entry name" value="MHC_I-like_Ag-recog"/>
</dbReference>
<evidence type="ECO:0000313" key="11">
    <source>
        <dbReference type="EMBL" id="NXN20290.1"/>
    </source>
</evidence>
<evidence type="ECO:0000256" key="6">
    <source>
        <dbReference type="ARBA" id="ARBA00022989"/>
    </source>
</evidence>
<dbReference type="GO" id="GO:0009897">
    <property type="term" value="C:external side of plasma membrane"/>
    <property type="evidence" value="ECO:0007669"/>
    <property type="project" value="TreeGrafter"/>
</dbReference>
<dbReference type="Pfam" id="PF00129">
    <property type="entry name" value="MHC_I"/>
    <property type="match status" value="1"/>
</dbReference>
<evidence type="ECO:0000256" key="1">
    <source>
        <dbReference type="ARBA" id="ARBA00004479"/>
    </source>
</evidence>
<feature type="domain" description="MHC class I-like antigen recognition-like" evidence="10">
    <location>
        <begin position="1"/>
        <end position="76"/>
    </location>
</feature>
<dbReference type="InterPro" id="IPR050208">
    <property type="entry name" value="MHC_class-I_related"/>
</dbReference>
<evidence type="ECO:0000313" key="12">
    <source>
        <dbReference type="Proteomes" id="UP000557230"/>
    </source>
</evidence>
<dbReference type="GO" id="GO:0042612">
    <property type="term" value="C:MHC class I protein complex"/>
    <property type="evidence" value="ECO:0007669"/>
    <property type="project" value="UniProtKB-KW"/>
</dbReference>
<proteinExistence type="predicted"/>
<dbReference type="GO" id="GO:0002474">
    <property type="term" value="P:antigen processing and presentation of peptide antigen via MHC class I"/>
    <property type="evidence" value="ECO:0007669"/>
    <property type="project" value="UniProtKB-KW"/>
</dbReference>
<keyword evidence="5" id="KW-0391">Immunity</keyword>
<evidence type="ECO:0000256" key="9">
    <source>
        <dbReference type="ARBA" id="ARBA00023180"/>
    </source>
</evidence>
<dbReference type="GO" id="GO:0006955">
    <property type="term" value="P:immune response"/>
    <property type="evidence" value="ECO:0007669"/>
    <property type="project" value="TreeGrafter"/>
</dbReference>
<dbReference type="InterPro" id="IPR037055">
    <property type="entry name" value="MHC_I-like_Ag-recog_sf"/>
</dbReference>
<feature type="non-terminal residue" evidence="11">
    <location>
        <position position="1"/>
    </location>
</feature>
<dbReference type="OrthoDB" id="8936120at2759"/>
<dbReference type="Proteomes" id="UP000557230">
    <property type="component" value="Unassembled WGS sequence"/>
</dbReference>
<reference evidence="11 12" key="1">
    <citation type="submission" date="2019-09" db="EMBL/GenBank/DDBJ databases">
        <title>Bird 10,000 Genomes (B10K) Project - Family phase.</title>
        <authorList>
            <person name="Zhang G."/>
        </authorList>
    </citation>
    <scope>NUCLEOTIDE SEQUENCE [LARGE SCALE GENOMIC DNA]</scope>
    <source>
        <strain evidence="11">B10K-DU-001-78</strain>
        <tissue evidence="11">Muscle</tissue>
    </source>
</reference>
<keyword evidence="7" id="KW-0472">Membrane</keyword>
<comment type="caution">
    <text evidence="11">The sequence shown here is derived from an EMBL/GenBank/DDBJ whole genome shotgun (WGS) entry which is preliminary data.</text>
</comment>
<keyword evidence="9" id="KW-0325">Glycoprotein</keyword>
<dbReference type="EMBL" id="VXBD01024734">
    <property type="protein sequence ID" value="NXN20290.1"/>
    <property type="molecule type" value="Genomic_DNA"/>
</dbReference>
<evidence type="ECO:0000256" key="7">
    <source>
        <dbReference type="ARBA" id="ARBA00023136"/>
    </source>
</evidence>
<organism evidence="11 12">
    <name type="scientific">Indicator maculatus</name>
    <name type="common">spotted honeyguide</name>
    <dbReference type="NCBI Taxonomy" id="545262"/>
    <lineage>
        <taxon>Eukaryota</taxon>
        <taxon>Metazoa</taxon>
        <taxon>Chordata</taxon>
        <taxon>Craniata</taxon>
        <taxon>Vertebrata</taxon>
        <taxon>Euteleostomi</taxon>
        <taxon>Archelosauria</taxon>
        <taxon>Archosauria</taxon>
        <taxon>Dinosauria</taxon>
        <taxon>Saurischia</taxon>
        <taxon>Theropoda</taxon>
        <taxon>Coelurosauria</taxon>
        <taxon>Aves</taxon>
        <taxon>Neognathae</taxon>
        <taxon>Neoaves</taxon>
        <taxon>Telluraves</taxon>
        <taxon>Coraciimorphae</taxon>
        <taxon>Piciformes</taxon>
        <taxon>Indicatoridae</taxon>
        <taxon>Indicator</taxon>
    </lineage>
</organism>
<keyword evidence="8" id="KW-1015">Disulfide bond</keyword>
<evidence type="ECO:0000259" key="10">
    <source>
        <dbReference type="Pfam" id="PF00129"/>
    </source>
</evidence>